<evidence type="ECO:0000313" key="1">
    <source>
        <dbReference type="EMBL" id="KAF3692859.1"/>
    </source>
</evidence>
<organism evidence="1 2">
    <name type="scientific">Channa argus</name>
    <name type="common">Northern snakehead</name>
    <name type="synonym">Ophicephalus argus</name>
    <dbReference type="NCBI Taxonomy" id="215402"/>
    <lineage>
        <taxon>Eukaryota</taxon>
        <taxon>Metazoa</taxon>
        <taxon>Chordata</taxon>
        <taxon>Craniata</taxon>
        <taxon>Vertebrata</taxon>
        <taxon>Euteleostomi</taxon>
        <taxon>Actinopterygii</taxon>
        <taxon>Neopterygii</taxon>
        <taxon>Teleostei</taxon>
        <taxon>Neoteleostei</taxon>
        <taxon>Acanthomorphata</taxon>
        <taxon>Anabantaria</taxon>
        <taxon>Anabantiformes</taxon>
        <taxon>Channoidei</taxon>
        <taxon>Channidae</taxon>
        <taxon>Channa</taxon>
    </lineage>
</organism>
<dbReference type="EMBL" id="CM015719">
    <property type="protein sequence ID" value="KAF3692859.1"/>
    <property type="molecule type" value="Genomic_DNA"/>
</dbReference>
<name>A0A6G1PRK9_CHAAH</name>
<evidence type="ECO:0000313" key="2">
    <source>
        <dbReference type="Proteomes" id="UP000503349"/>
    </source>
</evidence>
<reference evidence="2" key="2">
    <citation type="submission" date="2019-02" db="EMBL/GenBank/DDBJ databases">
        <title>Opniocepnalus argus Var Kimnra genome.</title>
        <authorList>
            <person name="Zhou C."/>
            <person name="Xiao S."/>
        </authorList>
    </citation>
    <scope>NUCLEOTIDE SEQUENCE [LARGE SCALE GENOMIC DNA]</scope>
</reference>
<keyword evidence="2" id="KW-1185">Reference proteome</keyword>
<dbReference type="Proteomes" id="UP000503349">
    <property type="component" value="Chromosome 8"/>
</dbReference>
<dbReference type="AlphaFoldDB" id="A0A6G1PRK9"/>
<reference evidence="1 2" key="1">
    <citation type="submission" date="2019-02" db="EMBL/GenBank/DDBJ databases">
        <title>Opniocepnalus argus genome.</title>
        <authorList>
            <person name="Zhou C."/>
            <person name="Xiao S."/>
        </authorList>
    </citation>
    <scope>NUCLEOTIDE SEQUENCE [LARGE SCALE GENOMIC DNA]</scope>
    <source>
        <strain evidence="1">OARG1902GOOAL</strain>
        <tissue evidence="1">Muscle</tissue>
    </source>
</reference>
<protein>
    <submittedName>
        <fullName evidence="1">Uncharacterized protein</fullName>
    </submittedName>
</protein>
<sequence length="69" mass="8117">MRVTLQLIALLKTDRTMTHFTQAGAPLRDTQMYVHHLLYKHMHWKTLIHDPRLDWGNTTYILACLKVTG</sequence>
<accession>A0A6G1PRK9</accession>
<proteinExistence type="predicted"/>
<gene>
    <name evidence="1" type="ORF">EXN66_Car008535</name>
</gene>